<accession>A0A7J0GLA5</accession>
<comment type="caution">
    <text evidence="1">The sequence shown here is derived from an EMBL/GenBank/DDBJ whole genome shotgun (WGS) entry which is preliminary data.</text>
</comment>
<sequence length="337" mass="37107">MAHERVSSAWCFVTTLPKLNDYVLCRIRKKDDGKKQNVSKHTEEAIGGNQDGEVFGSVSYAKNSIIGRKRPRPNLSAADAAMPNLSVADAADARIMVELIAQEEPRIDKEGDQRMDRLGFGTEEVIGGKDGEVFGSVSCAENPIIGRKRPRPNLSVADAAMPNLSVGDAADAPIMVESFAQEEPRIDKEGDQRMDRLGAENCVPALSEGISKSFTQDDYAEIFGDRKMKGESIQGLDLWNKEESGSNRFLLEMETCLGIKQAPLLTGVQALLRDAQNGVEPIDQPNVMQDLALLTQKSCCKKHNMLFILSCMKSFAPIAIEKRALFDQIHRCRSTYA</sequence>
<evidence type="ECO:0000313" key="2">
    <source>
        <dbReference type="Proteomes" id="UP000585474"/>
    </source>
</evidence>
<gene>
    <name evidence="1" type="ORF">Acr_22g0008820</name>
</gene>
<dbReference type="EMBL" id="BJWL01000022">
    <property type="protein sequence ID" value="GFZ11484.1"/>
    <property type="molecule type" value="Genomic_DNA"/>
</dbReference>
<keyword evidence="2" id="KW-1185">Reference proteome</keyword>
<dbReference type="AlphaFoldDB" id="A0A7J0GLA5"/>
<reference evidence="1 2" key="1">
    <citation type="submission" date="2019-07" db="EMBL/GenBank/DDBJ databases">
        <title>De Novo Assembly of kiwifruit Actinidia rufa.</title>
        <authorList>
            <person name="Sugita-Konishi S."/>
            <person name="Sato K."/>
            <person name="Mori E."/>
            <person name="Abe Y."/>
            <person name="Kisaki G."/>
            <person name="Hamano K."/>
            <person name="Suezawa K."/>
            <person name="Otani M."/>
            <person name="Fukuda T."/>
            <person name="Manabe T."/>
            <person name="Gomi K."/>
            <person name="Tabuchi M."/>
            <person name="Akimitsu K."/>
            <person name="Kataoka I."/>
        </authorList>
    </citation>
    <scope>NUCLEOTIDE SEQUENCE [LARGE SCALE GENOMIC DNA]</scope>
    <source>
        <strain evidence="2">cv. Fuchu</strain>
    </source>
</reference>
<proteinExistence type="predicted"/>
<evidence type="ECO:0000313" key="1">
    <source>
        <dbReference type="EMBL" id="GFZ11484.1"/>
    </source>
</evidence>
<protein>
    <submittedName>
        <fullName evidence="1">Uncharacterized protein</fullName>
    </submittedName>
</protein>
<name>A0A7J0GLA5_9ERIC</name>
<dbReference type="Proteomes" id="UP000585474">
    <property type="component" value="Unassembled WGS sequence"/>
</dbReference>
<organism evidence="1 2">
    <name type="scientific">Actinidia rufa</name>
    <dbReference type="NCBI Taxonomy" id="165716"/>
    <lineage>
        <taxon>Eukaryota</taxon>
        <taxon>Viridiplantae</taxon>
        <taxon>Streptophyta</taxon>
        <taxon>Embryophyta</taxon>
        <taxon>Tracheophyta</taxon>
        <taxon>Spermatophyta</taxon>
        <taxon>Magnoliopsida</taxon>
        <taxon>eudicotyledons</taxon>
        <taxon>Gunneridae</taxon>
        <taxon>Pentapetalae</taxon>
        <taxon>asterids</taxon>
        <taxon>Ericales</taxon>
        <taxon>Actinidiaceae</taxon>
        <taxon>Actinidia</taxon>
    </lineage>
</organism>